<proteinExistence type="predicted"/>
<evidence type="ECO:0000313" key="3">
    <source>
        <dbReference type="Proteomes" id="UP000271098"/>
    </source>
</evidence>
<reference evidence="2 3" key="2">
    <citation type="submission" date="2018-11" db="EMBL/GenBank/DDBJ databases">
        <authorList>
            <consortium name="Pathogen Informatics"/>
        </authorList>
    </citation>
    <scope>NUCLEOTIDE SEQUENCE [LARGE SCALE GENOMIC DNA]</scope>
</reference>
<keyword evidence="1" id="KW-0472">Membrane</keyword>
<evidence type="ECO:0000313" key="2">
    <source>
        <dbReference type="EMBL" id="VDN35939.1"/>
    </source>
</evidence>
<dbReference type="EMBL" id="UYRT01090350">
    <property type="protein sequence ID" value="VDN35939.1"/>
    <property type="molecule type" value="Genomic_DNA"/>
</dbReference>
<keyword evidence="1" id="KW-1133">Transmembrane helix</keyword>
<feature type="transmembrane region" description="Helical" evidence="1">
    <location>
        <begin position="12"/>
        <end position="34"/>
    </location>
</feature>
<dbReference type="AlphaFoldDB" id="A0A183EHF3"/>
<accession>A0A183EHF3</accession>
<feature type="transmembrane region" description="Helical" evidence="1">
    <location>
        <begin position="54"/>
        <end position="75"/>
    </location>
</feature>
<reference evidence="4" key="1">
    <citation type="submission" date="2016-06" db="UniProtKB">
        <authorList>
            <consortium name="WormBaseParasite"/>
        </authorList>
    </citation>
    <scope>IDENTIFICATION</scope>
</reference>
<keyword evidence="3" id="KW-1185">Reference proteome</keyword>
<name>A0A183EHF3_9BILA</name>
<organism evidence="4">
    <name type="scientific">Gongylonema pulchrum</name>
    <dbReference type="NCBI Taxonomy" id="637853"/>
    <lineage>
        <taxon>Eukaryota</taxon>
        <taxon>Metazoa</taxon>
        <taxon>Ecdysozoa</taxon>
        <taxon>Nematoda</taxon>
        <taxon>Chromadorea</taxon>
        <taxon>Rhabditida</taxon>
        <taxon>Spirurina</taxon>
        <taxon>Spiruromorpha</taxon>
        <taxon>Spiruroidea</taxon>
        <taxon>Gongylonematidae</taxon>
        <taxon>Gongylonema</taxon>
    </lineage>
</organism>
<evidence type="ECO:0000313" key="4">
    <source>
        <dbReference type="WBParaSite" id="GPUH_0002041901-mRNA-1"/>
    </source>
</evidence>
<dbReference type="WBParaSite" id="GPUH_0002041901-mRNA-1">
    <property type="protein sequence ID" value="GPUH_0002041901-mRNA-1"/>
    <property type="gene ID" value="GPUH_0002041901"/>
</dbReference>
<evidence type="ECO:0000256" key="1">
    <source>
        <dbReference type="SAM" id="Phobius"/>
    </source>
</evidence>
<feature type="transmembrane region" description="Helical" evidence="1">
    <location>
        <begin position="124"/>
        <end position="149"/>
    </location>
</feature>
<feature type="transmembrane region" description="Helical" evidence="1">
    <location>
        <begin position="87"/>
        <end position="112"/>
    </location>
</feature>
<sequence length="198" mass="22368">MGLNTAFLKRPFGIFNSLAVLIALFSIFACSLRWNSKGDVYIQLVYASYVLQTVILVSLIIIMTIATIVLLLQLMSCARTLSLPRKSGVLGAFAICLVLSLVVFAIEVWYAVEYDIENRIARSRVIIVMVMAVILSIIFTVLIVVVGIYHRNRSAQVTTIAVQENRTGFLFIPFKDLIFFEAIDHSQLMLRRLTFLRE</sequence>
<gene>
    <name evidence="2" type="ORF">GPUH_LOCUS20393</name>
</gene>
<protein>
    <submittedName>
        <fullName evidence="4">MARVEL domain-containing protein</fullName>
    </submittedName>
</protein>
<keyword evidence="1" id="KW-0812">Transmembrane</keyword>
<dbReference type="Proteomes" id="UP000271098">
    <property type="component" value="Unassembled WGS sequence"/>
</dbReference>